<evidence type="ECO:0000313" key="3">
    <source>
        <dbReference type="EMBL" id="SPT70001.1"/>
    </source>
</evidence>
<dbReference type="InterPro" id="IPR051162">
    <property type="entry name" value="T4SS_component"/>
</dbReference>
<reference evidence="3 4" key="1">
    <citation type="submission" date="2018-06" db="EMBL/GenBank/DDBJ databases">
        <authorList>
            <consortium name="Pathogen Informatics"/>
            <person name="Doyle S."/>
        </authorList>
    </citation>
    <scope>NUCLEOTIDE SEQUENCE [LARGE SCALE GENOMIC DNA]</scope>
    <source>
        <strain evidence="3 4">NCTC13093</strain>
    </source>
</reference>
<evidence type="ECO:0000313" key="4">
    <source>
        <dbReference type="Proteomes" id="UP000250086"/>
    </source>
</evidence>
<dbReference type="InterPro" id="IPR027417">
    <property type="entry name" value="P-loop_NTPase"/>
</dbReference>
<feature type="domain" description="Helicase HerA central" evidence="1">
    <location>
        <begin position="6"/>
        <end position="48"/>
    </location>
</feature>
<dbReference type="InterPro" id="IPR002789">
    <property type="entry name" value="HerA_central"/>
</dbReference>
<feature type="domain" description="TraD/TraG TraM recognition site" evidence="2">
    <location>
        <begin position="310"/>
        <end position="434"/>
    </location>
</feature>
<organism evidence="3 4">
    <name type="scientific">Anaerobiospirillum thomasii</name>
    <dbReference type="NCBI Taxonomy" id="179995"/>
    <lineage>
        <taxon>Bacteria</taxon>
        <taxon>Pseudomonadati</taxon>
        <taxon>Pseudomonadota</taxon>
        <taxon>Gammaproteobacteria</taxon>
        <taxon>Aeromonadales</taxon>
        <taxon>Succinivibrionaceae</taxon>
        <taxon>Anaerobiospirillum</taxon>
    </lineage>
</organism>
<evidence type="ECO:0000259" key="2">
    <source>
        <dbReference type="Pfam" id="PF12696"/>
    </source>
</evidence>
<dbReference type="PANTHER" id="PTHR30121:SF6">
    <property type="entry name" value="SLR6007 PROTEIN"/>
    <property type="match status" value="1"/>
</dbReference>
<dbReference type="Pfam" id="PF01935">
    <property type="entry name" value="DUF87"/>
    <property type="match status" value="1"/>
</dbReference>
<dbReference type="InterPro" id="IPR032689">
    <property type="entry name" value="TraG-D_C"/>
</dbReference>
<proteinExistence type="predicted"/>
<gene>
    <name evidence="3" type="ORF">NCTC13093_01399</name>
</gene>
<dbReference type="Pfam" id="PF12696">
    <property type="entry name" value="TraG-D_C"/>
    <property type="match status" value="1"/>
</dbReference>
<dbReference type="Gene3D" id="3.40.50.300">
    <property type="entry name" value="P-loop containing nucleotide triphosphate hydrolases"/>
    <property type="match status" value="2"/>
</dbReference>
<dbReference type="SUPFAM" id="SSF52540">
    <property type="entry name" value="P-loop containing nucleoside triphosphate hydrolases"/>
    <property type="match status" value="1"/>
</dbReference>
<evidence type="ECO:0000259" key="1">
    <source>
        <dbReference type="Pfam" id="PF01935"/>
    </source>
</evidence>
<accession>A0A2X0WWV4</accession>
<dbReference type="CDD" id="cd01127">
    <property type="entry name" value="TrwB_TraG_TraD_VirD4"/>
    <property type="match status" value="2"/>
</dbReference>
<dbReference type="EMBL" id="UAPV01000001">
    <property type="protein sequence ID" value="SPT70001.1"/>
    <property type="molecule type" value="Genomic_DNA"/>
</dbReference>
<dbReference type="PANTHER" id="PTHR30121">
    <property type="entry name" value="UNCHARACTERIZED PROTEIN YJGR-RELATED"/>
    <property type="match status" value="1"/>
</dbReference>
<dbReference type="AlphaFoldDB" id="A0A2X0WWV4"/>
<keyword evidence="4" id="KW-1185">Reference proteome</keyword>
<protein>
    <submittedName>
        <fullName evidence="3">Type IV secretory pathway, VirD4 components</fullName>
    </submittedName>
</protein>
<name>A0A2X0WWV4_9GAMM</name>
<sequence length="458" mass="49717">MCFASSDLSTHTLIFGTTGSGKTRFYDLLCFQAIERGECVIVLDPKGDRDLHNTLDTACSLCGRAGDFLELDYMHHSTSCSLNPLSATATDTAIAQRIASLLGGSGSAESFKSAAFQALAASVGCLRFNGQAITIDAIRETIVNHDNYAKCLYDFVKKTVQSLDKTDVTEFFRRLGSVPKLKSAICPISPDNLEKIYYYMVSKGYIQHDPAFFTIKSMALYDRAYYLKMTAIVHPVLNALCAGSLYQLLSSDRAILTGLREIIDKKKVLYVPLYSLSNATLGSYLGRLILSELSHCAGDIYARGVTGDRVSIYVDEASEIADEPLVQLLNKARGANFALTVATQSFDDLVKRAGSEAAAHQIIANCNTIISLRVLDSHTASVICSRMPVTTISKISTSNSYSNSDSLNVSTATTRSVSLHESSLVNEQLLMNLPDLEFFAKLAGSQVVKGILPLSIAH</sequence>
<dbReference type="RefSeq" id="WP_113744117.1">
    <property type="nucleotide sequence ID" value="NZ_UAPV01000001.1"/>
</dbReference>
<dbReference type="Proteomes" id="UP000250086">
    <property type="component" value="Unassembled WGS sequence"/>
</dbReference>